<organism evidence="2">
    <name type="scientific">uncultured Thermomicrobiales bacterium</name>
    <dbReference type="NCBI Taxonomy" id="1645740"/>
    <lineage>
        <taxon>Bacteria</taxon>
        <taxon>Pseudomonadati</taxon>
        <taxon>Thermomicrobiota</taxon>
        <taxon>Thermomicrobia</taxon>
        <taxon>Thermomicrobiales</taxon>
        <taxon>environmental samples</taxon>
    </lineage>
</organism>
<feature type="non-terminal residue" evidence="2">
    <location>
        <position position="41"/>
    </location>
</feature>
<gene>
    <name evidence="2" type="ORF">AVDCRST_MAG87-4045</name>
</gene>
<evidence type="ECO:0000256" key="1">
    <source>
        <dbReference type="SAM" id="MobiDB-lite"/>
    </source>
</evidence>
<dbReference type="EMBL" id="CADCWJ010000897">
    <property type="protein sequence ID" value="CAA9586696.1"/>
    <property type="molecule type" value="Genomic_DNA"/>
</dbReference>
<reference evidence="2" key="1">
    <citation type="submission" date="2020-02" db="EMBL/GenBank/DDBJ databases">
        <authorList>
            <person name="Meier V. D."/>
        </authorList>
    </citation>
    <scope>NUCLEOTIDE SEQUENCE</scope>
    <source>
        <strain evidence="2">AVDCRST_MAG87</strain>
    </source>
</reference>
<feature type="non-terminal residue" evidence="2">
    <location>
        <position position="1"/>
    </location>
</feature>
<accession>A0A6J4VR44</accession>
<feature type="compositionally biased region" description="Polar residues" evidence="1">
    <location>
        <begin position="1"/>
        <end position="12"/>
    </location>
</feature>
<protein>
    <submittedName>
        <fullName evidence="2">Uncharacterized protein</fullName>
    </submittedName>
</protein>
<feature type="region of interest" description="Disordered" evidence="1">
    <location>
        <begin position="1"/>
        <end position="23"/>
    </location>
</feature>
<dbReference type="AlphaFoldDB" id="A0A6J4VR44"/>
<sequence>DRRSARQAQFSATGALAATPPPSLGCDSNACRPHWLRRRFG</sequence>
<name>A0A6J4VR44_9BACT</name>
<proteinExistence type="predicted"/>
<evidence type="ECO:0000313" key="2">
    <source>
        <dbReference type="EMBL" id="CAA9586696.1"/>
    </source>
</evidence>